<proteinExistence type="predicted"/>
<name>A0A9P0MED8_ACAOB</name>
<dbReference type="Proteomes" id="UP001152888">
    <property type="component" value="Unassembled WGS sequence"/>
</dbReference>
<evidence type="ECO:0000256" key="1">
    <source>
        <dbReference type="SAM" id="Coils"/>
    </source>
</evidence>
<comment type="caution">
    <text evidence="2">The sequence shown here is derived from an EMBL/GenBank/DDBJ whole genome shotgun (WGS) entry which is preliminary data.</text>
</comment>
<feature type="non-terminal residue" evidence="2">
    <location>
        <position position="1"/>
    </location>
</feature>
<evidence type="ECO:0000313" key="3">
    <source>
        <dbReference type="Proteomes" id="UP001152888"/>
    </source>
</evidence>
<organism evidence="2 3">
    <name type="scientific">Acanthoscelides obtectus</name>
    <name type="common">Bean weevil</name>
    <name type="synonym">Bruchus obtectus</name>
    <dbReference type="NCBI Taxonomy" id="200917"/>
    <lineage>
        <taxon>Eukaryota</taxon>
        <taxon>Metazoa</taxon>
        <taxon>Ecdysozoa</taxon>
        <taxon>Arthropoda</taxon>
        <taxon>Hexapoda</taxon>
        <taxon>Insecta</taxon>
        <taxon>Pterygota</taxon>
        <taxon>Neoptera</taxon>
        <taxon>Endopterygota</taxon>
        <taxon>Coleoptera</taxon>
        <taxon>Polyphaga</taxon>
        <taxon>Cucujiformia</taxon>
        <taxon>Chrysomeloidea</taxon>
        <taxon>Chrysomelidae</taxon>
        <taxon>Bruchinae</taxon>
        <taxon>Bruchini</taxon>
        <taxon>Acanthoscelides</taxon>
    </lineage>
</organism>
<dbReference type="EMBL" id="CAKOFQ010008503">
    <property type="protein sequence ID" value="CAH2014479.1"/>
    <property type="molecule type" value="Genomic_DNA"/>
</dbReference>
<dbReference type="PANTHER" id="PTHR46601:SF1">
    <property type="entry name" value="ADF-H DOMAIN-CONTAINING PROTEIN"/>
    <property type="match status" value="1"/>
</dbReference>
<keyword evidence="3" id="KW-1185">Reference proteome</keyword>
<keyword evidence="1" id="KW-0175">Coiled coil</keyword>
<evidence type="ECO:0000313" key="2">
    <source>
        <dbReference type="EMBL" id="CAH2014479.1"/>
    </source>
</evidence>
<reference evidence="2" key="1">
    <citation type="submission" date="2022-03" db="EMBL/GenBank/DDBJ databases">
        <authorList>
            <person name="Sayadi A."/>
        </authorList>
    </citation>
    <scope>NUCLEOTIDE SEQUENCE</scope>
</reference>
<dbReference type="AlphaFoldDB" id="A0A9P0MED8"/>
<dbReference type="PANTHER" id="PTHR46601">
    <property type="entry name" value="ULP_PROTEASE DOMAIN-CONTAINING PROTEIN"/>
    <property type="match status" value="1"/>
</dbReference>
<protein>
    <submittedName>
        <fullName evidence="2">Uncharacterized protein</fullName>
    </submittedName>
</protein>
<feature type="coiled-coil region" evidence="1">
    <location>
        <begin position="171"/>
        <end position="216"/>
    </location>
</feature>
<sequence length="800" mass="92171">SLHCSKRLRSAILVSISASFLVRARVRAVTAHSPLMASKRKKLSREEILQKKREAERLRYQRKKNDPQMREEMRIKEKLKYERKKEKGLRKLAKDMTSREHRAALKKWREHCAAYRAKQKDATVALNTPRANMLSSDQGSPCSSAGCNTSVSIDFPSNQIPTVTAINSHRRRQVKKRREKVNKEKDEKIEALKKKVDKYRKRITRLQNRSKKNKADTPNTKMQKMLNEPGGRKEVVKKALFSDVLNEQLKENYSNLKCIKDKQIFTKVLSGVRLQKFRRCIPRDCGVLYRGVQSTKRYNTLTVPVIRRIRIPIRYYKQAVRSFFEDDSNSRIGAGKKEYVTKQNMWVQERQEIIDLKTKKPKIVTKHLKMVYNGHPRQIISQLHTDLEKFFVHQRNIIHQYSAINHLKQNLQDDDVLIHIDFSENYYTKYAEEIQAFHFGGSRAQLSLHTVVVYLKGTIHSYCTISDNIAHSPAAIWVHLGPIFQSLPSGIKHVHFLSDGPVTQYRNKTMFFTMATKLPQDIPGIEQFTWNYTESGHGKGAPDGVGATCKRTADFVVNAGGDINNIEQFVQCIQERCPNITCITIDSQDIQEMSKKLQQEAFKQKGFKGTLNVHQVTGVFSSSISDLPANCITLTMRSLSCFCNTGICEHFKIGNITYDLNPRLRVEDVFSESDSDSNINLSEYKSNMPVNVVSDEVAGTSCRQHSCYSTGDYVLVRFLVKHVEYRYAAVVNKVDEEENDLRVTFLKVCDDKVQTFKIDESDISDVSFDHVVQKLESPDLILKGNRIFYKFESLVNVYER</sequence>
<gene>
    <name evidence="2" type="ORF">ACAOBT_LOCUS34151</name>
</gene>
<accession>A0A9P0MED8</accession>
<dbReference type="OrthoDB" id="6761335at2759"/>